<evidence type="ECO:0000256" key="5">
    <source>
        <dbReference type="ARBA" id="ARBA00022729"/>
    </source>
</evidence>
<evidence type="ECO:0000256" key="3">
    <source>
        <dbReference type="ARBA" id="ARBA00022471"/>
    </source>
</evidence>
<name>A0A2U1LTC0_ARTAN</name>
<evidence type="ECO:0000256" key="7">
    <source>
        <dbReference type="SAM" id="Phobius"/>
    </source>
</evidence>
<dbReference type="GO" id="GO:0005576">
    <property type="term" value="C:extracellular region"/>
    <property type="evidence" value="ECO:0007669"/>
    <property type="project" value="UniProtKB-SubCell"/>
</dbReference>
<sequence>MNHRGNYFFLVLFISASYLAIRSYSCSKLTTKWTVYITNAVSDDIVVHIKSTDHDLGNHTISSDEVYSWTFCQKFIGTHFHGYFWWGSRYQSLALADREIMNTCRRTFASDEDCYWLVLVDGFYVSATNQPFPYGWVKKKSW</sequence>
<evidence type="ECO:0000256" key="1">
    <source>
        <dbReference type="ARBA" id="ARBA00004613"/>
    </source>
</evidence>
<organism evidence="8 9">
    <name type="scientific">Artemisia annua</name>
    <name type="common">Sweet wormwood</name>
    <dbReference type="NCBI Taxonomy" id="35608"/>
    <lineage>
        <taxon>Eukaryota</taxon>
        <taxon>Viridiplantae</taxon>
        <taxon>Streptophyta</taxon>
        <taxon>Embryophyta</taxon>
        <taxon>Tracheophyta</taxon>
        <taxon>Spermatophyta</taxon>
        <taxon>Magnoliopsida</taxon>
        <taxon>eudicotyledons</taxon>
        <taxon>Gunneridae</taxon>
        <taxon>Pentapetalae</taxon>
        <taxon>asterids</taxon>
        <taxon>campanulids</taxon>
        <taxon>Asterales</taxon>
        <taxon>Asteraceae</taxon>
        <taxon>Asteroideae</taxon>
        <taxon>Anthemideae</taxon>
        <taxon>Artemisiinae</taxon>
        <taxon>Artemisia</taxon>
    </lineage>
</organism>
<comment type="caution">
    <text evidence="8">The sequence shown here is derived from an EMBL/GenBank/DDBJ whole genome shotgun (WGS) entry which is preliminary data.</text>
</comment>
<evidence type="ECO:0000313" key="9">
    <source>
        <dbReference type="Proteomes" id="UP000245207"/>
    </source>
</evidence>
<keyword evidence="7" id="KW-0812">Transmembrane</keyword>
<accession>A0A2U1LTC0</accession>
<dbReference type="EMBL" id="PKPP01007856">
    <property type="protein sequence ID" value="PWA52256.1"/>
    <property type="molecule type" value="Genomic_DNA"/>
</dbReference>
<protein>
    <recommendedName>
        <fullName evidence="6">S-protein homolog</fullName>
    </recommendedName>
</protein>
<dbReference type="AlphaFoldDB" id="A0A2U1LTC0"/>
<dbReference type="PANTHER" id="PTHR31232:SF172">
    <property type="entry name" value="S-PROTEIN HOMOLOG"/>
    <property type="match status" value="1"/>
</dbReference>
<proteinExistence type="inferred from homology"/>
<evidence type="ECO:0000256" key="2">
    <source>
        <dbReference type="ARBA" id="ARBA00005581"/>
    </source>
</evidence>
<comment type="subcellular location">
    <subcellularLocation>
        <location evidence="1 6">Secreted</location>
    </subcellularLocation>
</comment>
<reference evidence="8 9" key="1">
    <citation type="journal article" date="2018" name="Mol. Plant">
        <title>The genome of Artemisia annua provides insight into the evolution of Asteraceae family and artemisinin biosynthesis.</title>
        <authorList>
            <person name="Shen Q."/>
            <person name="Zhang L."/>
            <person name="Liao Z."/>
            <person name="Wang S."/>
            <person name="Yan T."/>
            <person name="Shi P."/>
            <person name="Liu M."/>
            <person name="Fu X."/>
            <person name="Pan Q."/>
            <person name="Wang Y."/>
            <person name="Lv Z."/>
            <person name="Lu X."/>
            <person name="Zhang F."/>
            <person name="Jiang W."/>
            <person name="Ma Y."/>
            <person name="Chen M."/>
            <person name="Hao X."/>
            <person name="Li L."/>
            <person name="Tang Y."/>
            <person name="Lv G."/>
            <person name="Zhou Y."/>
            <person name="Sun X."/>
            <person name="Brodelius P.E."/>
            <person name="Rose J.K.C."/>
            <person name="Tang K."/>
        </authorList>
    </citation>
    <scope>NUCLEOTIDE SEQUENCE [LARGE SCALE GENOMIC DNA]</scope>
    <source>
        <strain evidence="9">cv. Huhao1</strain>
        <tissue evidence="8">Leaf</tissue>
    </source>
</reference>
<keyword evidence="3 6" id="KW-0713">Self-incompatibility</keyword>
<keyword evidence="4 6" id="KW-0964">Secreted</keyword>
<feature type="transmembrane region" description="Helical" evidence="7">
    <location>
        <begin position="6"/>
        <end position="24"/>
    </location>
</feature>
<keyword evidence="7" id="KW-0472">Membrane</keyword>
<dbReference type="Pfam" id="PF05938">
    <property type="entry name" value="Self-incomp_S1"/>
    <property type="match status" value="1"/>
</dbReference>
<dbReference type="GO" id="GO:0060320">
    <property type="term" value="P:rejection of self pollen"/>
    <property type="evidence" value="ECO:0007669"/>
    <property type="project" value="UniProtKB-KW"/>
</dbReference>
<gene>
    <name evidence="8" type="ORF">CTI12_AA454730</name>
</gene>
<keyword evidence="5" id="KW-0732">Signal</keyword>
<keyword evidence="7" id="KW-1133">Transmembrane helix</keyword>
<evidence type="ECO:0000256" key="6">
    <source>
        <dbReference type="RuleBase" id="RU367044"/>
    </source>
</evidence>
<keyword evidence="9" id="KW-1185">Reference proteome</keyword>
<dbReference type="Proteomes" id="UP000245207">
    <property type="component" value="Unassembled WGS sequence"/>
</dbReference>
<dbReference type="InterPro" id="IPR010264">
    <property type="entry name" value="Self-incomp_S1"/>
</dbReference>
<evidence type="ECO:0000313" key="8">
    <source>
        <dbReference type="EMBL" id="PWA52256.1"/>
    </source>
</evidence>
<dbReference type="PANTHER" id="PTHR31232">
    <property type="match status" value="1"/>
</dbReference>
<dbReference type="OrthoDB" id="1848419at2759"/>
<comment type="similarity">
    <text evidence="2 6">Belongs to the plant self-incompatibility (S1) protein family.</text>
</comment>
<evidence type="ECO:0000256" key="4">
    <source>
        <dbReference type="ARBA" id="ARBA00022525"/>
    </source>
</evidence>